<evidence type="ECO:0000313" key="5">
    <source>
        <dbReference type="EMBL" id="KAF8487228.1"/>
    </source>
</evidence>
<keyword evidence="2" id="KW-1133">Transmembrane helix</keyword>
<evidence type="ECO:0000259" key="3">
    <source>
        <dbReference type="Pfam" id="PF20153"/>
    </source>
</evidence>
<dbReference type="AlphaFoldDB" id="A0A9P5JT79"/>
<comment type="caution">
    <text evidence="4">The sequence shown here is derived from an EMBL/GenBank/DDBJ whole genome shotgun (WGS) entry which is preliminary data.</text>
</comment>
<dbReference type="InterPro" id="IPR045338">
    <property type="entry name" value="DUF6535"/>
</dbReference>
<accession>A0A9P5JT79</accession>
<protein>
    <recommendedName>
        <fullName evidence="3">DUF6535 domain-containing protein</fullName>
    </recommendedName>
</protein>
<feature type="compositionally biased region" description="Basic and acidic residues" evidence="1">
    <location>
        <begin position="1"/>
        <end position="11"/>
    </location>
</feature>
<feature type="region of interest" description="Disordered" evidence="1">
    <location>
        <begin position="1"/>
        <end position="45"/>
    </location>
</feature>
<proteinExistence type="predicted"/>
<name>A0A9P5JT79_9AGAM</name>
<reference evidence="4" key="2">
    <citation type="journal article" date="2020" name="Nat. Commun.">
        <title>Large-scale genome sequencing of mycorrhizal fungi provides insights into the early evolution of symbiotic traits.</title>
        <authorList>
            <person name="Miyauchi S."/>
            <person name="Kiss E."/>
            <person name="Kuo A."/>
            <person name="Drula E."/>
            <person name="Kohler A."/>
            <person name="Sanchez-Garcia M."/>
            <person name="Morin E."/>
            <person name="Andreopoulos B."/>
            <person name="Barry K.W."/>
            <person name="Bonito G."/>
            <person name="Buee M."/>
            <person name="Carver A."/>
            <person name="Chen C."/>
            <person name="Cichocki N."/>
            <person name="Clum A."/>
            <person name="Culley D."/>
            <person name="Crous P.W."/>
            <person name="Fauchery L."/>
            <person name="Girlanda M."/>
            <person name="Hayes R.D."/>
            <person name="Keri Z."/>
            <person name="LaButti K."/>
            <person name="Lipzen A."/>
            <person name="Lombard V."/>
            <person name="Magnuson J."/>
            <person name="Maillard F."/>
            <person name="Murat C."/>
            <person name="Nolan M."/>
            <person name="Ohm R.A."/>
            <person name="Pangilinan J."/>
            <person name="Pereira M.F."/>
            <person name="Perotto S."/>
            <person name="Peter M."/>
            <person name="Pfister S."/>
            <person name="Riley R."/>
            <person name="Sitrit Y."/>
            <person name="Stielow J.B."/>
            <person name="Szollosi G."/>
            <person name="Zifcakova L."/>
            <person name="Stursova M."/>
            <person name="Spatafora J.W."/>
            <person name="Tedersoo L."/>
            <person name="Vaario L.M."/>
            <person name="Yamada A."/>
            <person name="Yan M."/>
            <person name="Wang P."/>
            <person name="Xu J."/>
            <person name="Bruns T."/>
            <person name="Baldrian P."/>
            <person name="Vilgalys R."/>
            <person name="Dunand C."/>
            <person name="Henrissat B."/>
            <person name="Grigoriev I.V."/>
            <person name="Hibbett D."/>
            <person name="Nagy L.G."/>
            <person name="Martin F.M."/>
        </authorList>
    </citation>
    <scope>NUCLEOTIDE SEQUENCE</scope>
    <source>
        <strain evidence="4">Prilba</strain>
    </source>
</reference>
<keyword evidence="6" id="KW-1185">Reference proteome</keyword>
<feature type="transmembrane region" description="Helical" evidence="2">
    <location>
        <begin position="161"/>
        <end position="184"/>
    </location>
</feature>
<dbReference type="OrthoDB" id="3219854at2759"/>
<dbReference type="Proteomes" id="UP000759537">
    <property type="component" value="Unassembled WGS sequence"/>
</dbReference>
<dbReference type="EMBL" id="WHVB01000001">
    <property type="protein sequence ID" value="KAF8487228.1"/>
    <property type="molecule type" value="Genomic_DNA"/>
</dbReference>
<feature type="transmembrane region" description="Helical" evidence="2">
    <location>
        <begin position="254"/>
        <end position="273"/>
    </location>
</feature>
<evidence type="ECO:0000313" key="4">
    <source>
        <dbReference type="EMBL" id="KAF8461784.1"/>
    </source>
</evidence>
<sequence>MQSDPRTDLERAANQGPDQVQGTDPIKPSSDGGKPAGGGSPQELQETDFDDRANALWSLYAKEAKGHDTATIQTLNDDMNSLLIFAGLFSAALTGLVIDRSQNIQPTPAQQSAYFLKQSAVLLNQISQQLSSLGAQAPISPDISLSNPAVNPSASDVRVNICWFMSLVFSLSAALLATLVQRWAQDYMHMFERYSNPLDIARIRQYLRDGVERWRMPMTAEAVPGLVHFSLLLFFIGLADFLLNAYPIVGKFTLFPIAFCATLYIISTVAPIFDPQSPYHTSFSRFFWYLARKLRSRPCNNRFGKKPKSLSSNMADGQMQLAVEKNKTRKDRDENAIGWLAEKLRGDAQIESFTQGIPGSFNTEWGREVWNGLRETSPPQPVDKTVPGVSATAVQTDDQLCTPYPTQSDHEQAIPRATGALRVLRHRRRPLVGTRPDSRSMNNEPTGDTVKRGTIFCLPFAIWPFCRPQPRQRLDVNELCKRIMHLFETYDNRDHFLETEEWRKRSRACVETAASFVFCMDVDLRSFGEIGKLLSDLGRDEKASEWSETSLNRSFMMRWTCLSLVATRRMLNTERLQQCARANIGLIALYNEVKDNSLDTGVLALSNAKWIDKQFETAWDCVDELYSGLIHLRETDEAKLEVEKTLRRYAPKLKKIQVEAESMGLIDTGILTLQSEIDRVTHRLTRQLPGVAVDTPPGPTPLADIFDFISNPIGPQFLQLRQRLQDLRTFNPEQDIQEVVSKILEKITTSPRVVVRWRGPMGRQLWRLQDLSVGGAFGFTLELYFLALRQLLPSSASSSREFTTFYIGAFNEITSDWKKYKDSPGTQQILLNLVCDIGVQDRGIFSNFPYPDDLTDELAGLLRKMIEGQPSTTYINAAMEELRDVGFRLGNEDFRRKAYNEIADSLAVPHGRPVER</sequence>
<gene>
    <name evidence="5" type="ORF">DFH94DRAFT_687702</name>
    <name evidence="4" type="ORF">DFH94DRAFT_699977</name>
</gene>
<reference evidence="4" key="1">
    <citation type="submission" date="2019-10" db="EMBL/GenBank/DDBJ databases">
        <authorList>
            <consortium name="DOE Joint Genome Institute"/>
            <person name="Kuo A."/>
            <person name="Miyauchi S."/>
            <person name="Kiss E."/>
            <person name="Drula E."/>
            <person name="Kohler A."/>
            <person name="Sanchez-Garcia M."/>
            <person name="Andreopoulos B."/>
            <person name="Barry K.W."/>
            <person name="Bonito G."/>
            <person name="Buee M."/>
            <person name="Carver A."/>
            <person name="Chen C."/>
            <person name="Cichocki N."/>
            <person name="Clum A."/>
            <person name="Culley D."/>
            <person name="Crous P.W."/>
            <person name="Fauchery L."/>
            <person name="Girlanda M."/>
            <person name="Hayes R."/>
            <person name="Keri Z."/>
            <person name="LaButti K."/>
            <person name="Lipzen A."/>
            <person name="Lombard V."/>
            <person name="Magnuson J."/>
            <person name="Maillard F."/>
            <person name="Morin E."/>
            <person name="Murat C."/>
            <person name="Nolan M."/>
            <person name="Ohm R."/>
            <person name="Pangilinan J."/>
            <person name="Pereira M."/>
            <person name="Perotto S."/>
            <person name="Peter M."/>
            <person name="Riley R."/>
            <person name="Sitrit Y."/>
            <person name="Stielow B."/>
            <person name="Szollosi G."/>
            <person name="Zifcakova L."/>
            <person name="Stursova M."/>
            <person name="Spatafora J.W."/>
            <person name="Tedersoo L."/>
            <person name="Vaario L.-M."/>
            <person name="Yamada A."/>
            <person name="Yan M."/>
            <person name="Wang P."/>
            <person name="Xu J."/>
            <person name="Bruns T."/>
            <person name="Baldrian P."/>
            <person name="Vilgalys R."/>
            <person name="Henrissat B."/>
            <person name="Grigoriev I.V."/>
            <person name="Hibbett D."/>
            <person name="Nagy L.G."/>
            <person name="Martin F.M."/>
        </authorList>
    </citation>
    <scope>NUCLEOTIDE SEQUENCE</scope>
    <source>
        <strain evidence="4">Prilba</strain>
    </source>
</reference>
<evidence type="ECO:0000313" key="6">
    <source>
        <dbReference type="Proteomes" id="UP000759537"/>
    </source>
</evidence>
<dbReference type="EMBL" id="WHVB01000116">
    <property type="protein sequence ID" value="KAF8461784.1"/>
    <property type="molecule type" value="Genomic_DNA"/>
</dbReference>
<evidence type="ECO:0000256" key="2">
    <source>
        <dbReference type="SAM" id="Phobius"/>
    </source>
</evidence>
<keyword evidence="2" id="KW-0812">Transmembrane</keyword>
<feature type="domain" description="DUF6535" evidence="3">
    <location>
        <begin position="57"/>
        <end position="243"/>
    </location>
</feature>
<keyword evidence="2" id="KW-0472">Membrane</keyword>
<feature type="transmembrane region" description="Helical" evidence="2">
    <location>
        <begin position="222"/>
        <end position="242"/>
    </location>
</feature>
<dbReference type="Pfam" id="PF20153">
    <property type="entry name" value="DUF6535"/>
    <property type="match status" value="1"/>
</dbReference>
<evidence type="ECO:0000256" key="1">
    <source>
        <dbReference type="SAM" id="MobiDB-lite"/>
    </source>
</evidence>
<organism evidence="4 6">
    <name type="scientific">Russula ochroleuca</name>
    <dbReference type="NCBI Taxonomy" id="152965"/>
    <lineage>
        <taxon>Eukaryota</taxon>
        <taxon>Fungi</taxon>
        <taxon>Dikarya</taxon>
        <taxon>Basidiomycota</taxon>
        <taxon>Agaricomycotina</taxon>
        <taxon>Agaricomycetes</taxon>
        <taxon>Russulales</taxon>
        <taxon>Russulaceae</taxon>
        <taxon>Russula</taxon>
    </lineage>
</organism>